<dbReference type="GO" id="GO:0005509">
    <property type="term" value="F:calcium ion binding"/>
    <property type="evidence" value="ECO:0007669"/>
    <property type="project" value="InterPro"/>
</dbReference>
<feature type="region of interest" description="Disordered" evidence="1">
    <location>
        <begin position="534"/>
        <end position="579"/>
    </location>
</feature>
<dbReference type="EMBL" id="AZHB01000018">
    <property type="protein sequence ID" value="OAA58297.1"/>
    <property type="molecule type" value="Genomic_DNA"/>
</dbReference>
<feature type="compositionally biased region" description="Low complexity" evidence="1">
    <location>
        <begin position="537"/>
        <end position="552"/>
    </location>
</feature>
<feature type="chain" id="PRO_5007891820" evidence="2">
    <location>
        <begin position="21"/>
        <end position="689"/>
    </location>
</feature>
<dbReference type="SUPFAM" id="SSF55909">
    <property type="entry name" value="Pentein"/>
    <property type="match status" value="1"/>
</dbReference>
<name>A0A167R5V4_CORFA</name>
<dbReference type="GO" id="GO:0005737">
    <property type="term" value="C:cytoplasm"/>
    <property type="evidence" value="ECO:0007669"/>
    <property type="project" value="InterPro"/>
</dbReference>
<proteinExistence type="predicted"/>
<evidence type="ECO:0000256" key="1">
    <source>
        <dbReference type="SAM" id="MobiDB-lite"/>
    </source>
</evidence>
<reference evidence="4 5" key="1">
    <citation type="journal article" date="2016" name="Genome Biol. Evol.">
        <title>Divergent and convergent evolution of fungal pathogenicity.</title>
        <authorList>
            <person name="Shang Y."/>
            <person name="Xiao G."/>
            <person name="Zheng P."/>
            <person name="Cen K."/>
            <person name="Zhan S."/>
            <person name="Wang C."/>
        </authorList>
    </citation>
    <scope>NUCLEOTIDE SEQUENCE [LARGE SCALE GENOMIC DNA]</scope>
    <source>
        <strain evidence="4 5">ARSEF 2679</strain>
    </source>
</reference>
<dbReference type="GO" id="GO:0004668">
    <property type="term" value="F:protein-arginine deiminase activity"/>
    <property type="evidence" value="ECO:0007669"/>
    <property type="project" value="InterPro"/>
</dbReference>
<dbReference type="PANTHER" id="PTHR10837:SF8">
    <property type="entry name" value="PROTEIN-ARGININE DEIMINASE"/>
    <property type="match status" value="1"/>
</dbReference>
<keyword evidence="5" id="KW-1185">Reference proteome</keyword>
<dbReference type="SUPFAM" id="SSF110083">
    <property type="entry name" value="Peptidylarginine deiminase Pad4, middle domain"/>
    <property type="match status" value="1"/>
</dbReference>
<evidence type="ECO:0000313" key="5">
    <source>
        <dbReference type="Proteomes" id="UP000076744"/>
    </source>
</evidence>
<protein>
    <submittedName>
        <fullName evidence="4">Protein-arginine deiminase</fullName>
    </submittedName>
</protein>
<dbReference type="InterPro" id="IPR036556">
    <property type="entry name" value="PAD_central_sf"/>
</dbReference>
<evidence type="ECO:0000259" key="3">
    <source>
        <dbReference type="Pfam" id="PF03068"/>
    </source>
</evidence>
<dbReference type="OrthoDB" id="5102063at2759"/>
<organism evidence="4 5">
    <name type="scientific">Cordyceps fumosorosea (strain ARSEF 2679)</name>
    <name type="common">Isaria fumosorosea</name>
    <dbReference type="NCBI Taxonomy" id="1081104"/>
    <lineage>
        <taxon>Eukaryota</taxon>
        <taxon>Fungi</taxon>
        <taxon>Dikarya</taxon>
        <taxon>Ascomycota</taxon>
        <taxon>Pezizomycotina</taxon>
        <taxon>Sordariomycetes</taxon>
        <taxon>Hypocreomycetidae</taxon>
        <taxon>Hypocreales</taxon>
        <taxon>Cordycipitaceae</taxon>
        <taxon>Cordyceps</taxon>
    </lineage>
</organism>
<comment type="caution">
    <text evidence="4">The sequence shown here is derived from an EMBL/GenBank/DDBJ whole genome shotgun (WGS) entry which is preliminary data.</text>
</comment>
<evidence type="ECO:0000313" key="4">
    <source>
        <dbReference type="EMBL" id="OAA58297.1"/>
    </source>
</evidence>
<dbReference type="InterPro" id="IPR004303">
    <property type="entry name" value="PAD"/>
</dbReference>
<gene>
    <name evidence="4" type="ORF">ISF_06836</name>
</gene>
<feature type="signal peptide" evidence="2">
    <location>
        <begin position="1"/>
        <end position="20"/>
    </location>
</feature>
<feature type="region of interest" description="Disordered" evidence="1">
    <location>
        <begin position="70"/>
        <end position="125"/>
    </location>
</feature>
<sequence>MRYLGSAAALTLGLLGASQALEAKIFADSNRDGKVDIGGNDVAGKNTWTEKSGALFLANIGDSNRRCASQIAAEDPSDAPPLPPGAEGDGDEDGEDDDECGGGDNGGQENYNPSEGYPNFNSCNDASDNIQRNPKYLAPVLTAPIPTLGNSATGSVVVINQTAASKVRVFLKEGSNWTYIASNYTFKADQLRKGLSLGVDAREVRTVEWDGRATLQFSVKDQGKEAKDSVAMRVAPVLTHHHAQLTEQVVSSWYSGILPPDSSVQKPESDMQKRFVDDLEKISKKAGVKGQFVLVNTTDTWAQDFFEPGYTTMPGPTGPIVLRIMVASAQHDRRQAHRWIFRNMRSDSMGAVQQPWHGFTTDSTGNLETVPPYTLNGKSYPAGRTIMGSQNKEKPHMVKFLNAQEVQAPIEMDTTWLKVGHVDEFVQFLPAKNKRGWVMMVDDALAGLAILQQAQKQGHGKVRAVSRPVVPGDAPATCVPTSTIDDLLKMVNITDIQKYCDESIKTNIAILKRETGVTDAEIIRVPALFHPEPWACGPSNNTGPSTTSSASPQKPQKTPGYAPSPRKPGQGGSRKHYGNLKPYANIREAAGVKPGSIIRRQDGSAVMQVSAMYPGCINGVVLSDKEYVAPNPWGPVIGGKDVLAAAVTAAYAKANYTVHYMDDWHTHHTNGGEVHCGSNTIRKTTAQWW</sequence>
<feature type="domain" description="Protein-arginine deiminase C-terminal" evidence="3">
    <location>
        <begin position="226"/>
        <end position="689"/>
    </location>
</feature>
<dbReference type="RefSeq" id="XP_018702480.1">
    <property type="nucleotide sequence ID" value="XM_018850440.1"/>
</dbReference>
<accession>A0A167R5V4</accession>
<dbReference type="Gene3D" id="3.75.10.10">
    <property type="entry name" value="L-arginine/glycine Amidinotransferase, Chain A"/>
    <property type="match status" value="1"/>
</dbReference>
<dbReference type="AlphaFoldDB" id="A0A167R5V4"/>
<feature type="compositionally biased region" description="Acidic residues" evidence="1">
    <location>
        <begin position="88"/>
        <end position="101"/>
    </location>
</feature>
<feature type="compositionally biased region" description="Polar residues" evidence="1">
    <location>
        <begin position="108"/>
        <end position="125"/>
    </location>
</feature>
<dbReference type="PANTHER" id="PTHR10837">
    <property type="entry name" value="PEPTIDYLARGININE DEIMINASE"/>
    <property type="match status" value="1"/>
</dbReference>
<dbReference type="Pfam" id="PF03068">
    <property type="entry name" value="PAD"/>
    <property type="match status" value="1"/>
</dbReference>
<keyword evidence="2" id="KW-0732">Signal</keyword>
<evidence type="ECO:0000256" key="2">
    <source>
        <dbReference type="SAM" id="SignalP"/>
    </source>
</evidence>
<dbReference type="GeneID" id="30023128"/>
<dbReference type="Proteomes" id="UP000076744">
    <property type="component" value="Unassembled WGS sequence"/>
</dbReference>
<dbReference type="InterPro" id="IPR013530">
    <property type="entry name" value="PAD_C"/>
</dbReference>